<keyword evidence="10" id="KW-1185">Reference proteome</keyword>
<evidence type="ECO:0000256" key="4">
    <source>
        <dbReference type="ARBA" id="ARBA00022847"/>
    </source>
</evidence>
<dbReference type="GO" id="GO:0016020">
    <property type="term" value="C:membrane"/>
    <property type="evidence" value="ECO:0007669"/>
    <property type="project" value="UniProtKB-SubCell"/>
</dbReference>
<proteinExistence type="predicted"/>
<dbReference type="FunFam" id="1.20.1250.20:FF:000059">
    <property type="entry name" value="Solute carrier family 17 member 9"/>
    <property type="match status" value="1"/>
</dbReference>
<comment type="subcellular location">
    <subcellularLocation>
        <location evidence="1">Membrane</location>
        <topology evidence="1">Multi-pass membrane protein</topology>
    </subcellularLocation>
</comment>
<dbReference type="PANTHER" id="PTHR11662">
    <property type="entry name" value="SOLUTE CARRIER FAMILY 17"/>
    <property type="match status" value="1"/>
</dbReference>
<evidence type="ECO:0000256" key="5">
    <source>
        <dbReference type="ARBA" id="ARBA00022989"/>
    </source>
</evidence>
<feature type="transmembrane region" description="Helical" evidence="7">
    <location>
        <begin position="68"/>
        <end position="87"/>
    </location>
</feature>
<evidence type="ECO:0000256" key="1">
    <source>
        <dbReference type="ARBA" id="ARBA00004141"/>
    </source>
</evidence>
<organism evidence="9 10">
    <name type="scientific">Chironomus riparius</name>
    <dbReference type="NCBI Taxonomy" id="315576"/>
    <lineage>
        <taxon>Eukaryota</taxon>
        <taxon>Metazoa</taxon>
        <taxon>Ecdysozoa</taxon>
        <taxon>Arthropoda</taxon>
        <taxon>Hexapoda</taxon>
        <taxon>Insecta</taxon>
        <taxon>Pterygota</taxon>
        <taxon>Neoptera</taxon>
        <taxon>Endopterygota</taxon>
        <taxon>Diptera</taxon>
        <taxon>Nematocera</taxon>
        <taxon>Chironomoidea</taxon>
        <taxon>Chironomidae</taxon>
        <taxon>Chironominae</taxon>
        <taxon>Chironomus</taxon>
    </lineage>
</organism>
<feature type="transmembrane region" description="Helical" evidence="7">
    <location>
        <begin position="163"/>
        <end position="185"/>
    </location>
</feature>
<dbReference type="EMBL" id="OU895877">
    <property type="protein sequence ID" value="CAG9798849.1"/>
    <property type="molecule type" value="Genomic_DNA"/>
</dbReference>
<keyword evidence="5 7" id="KW-1133">Transmembrane helix</keyword>
<gene>
    <name evidence="9" type="ORF">CHIRRI_LOCUS1825</name>
</gene>
<feature type="domain" description="Major facilitator superfamily (MFS) profile" evidence="8">
    <location>
        <begin position="30"/>
        <end position="437"/>
    </location>
</feature>
<keyword evidence="6 7" id="KW-0472">Membrane</keyword>
<protein>
    <recommendedName>
        <fullName evidence="8">Major facilitator superfamily (MFS) profile domain-containing protein</fullName>
    </recommendedName>
</protein>
<dbReference type="InterPro" id="IPR050382">
    <property type="entry name" value="MFS_Na/Anion_cotransporter"/>
</dbReference>
<dbReference type="Gene3D" id="1.20.1250.20">
    <property type="entry name" value="MFS general substrate transporter like domains"/>
    <property type="match status" value="2"/>
</dbReference>
<evidence type="ECO:0000313" key="10">
    <source>
        <dbReference type="Proteomes" id="UP001153620"/>
    </source>
</evidence>
<feature type="transmembrane region" description="Helical" evidence="7">
    <location>
        <begin position="323"/>
        <end position="340"/>
    </location>
</feature>
<feature type="transmembrane region" description="Helical" evidence="7">
    <location>
        <begin position="379"/>
        <end position="399"/>
    </location>
</feature>
<accession>A0A9N9WP88</accession>
<dbReference type="InterPro" id="IPR011701">
    <property type="entry name" value="MFS"/>
</dbReference>
<dbReference type="AlphaFoldDB" id="A0A9N9WP88"/>
<evidence type="ECO:0000256" key="3">
    <source>
        <dbReference type="ARBA" id="ARBA00022692"/>
    </source>
</evidence>
<dbReference type="FunFam" id="1.20.1250.20:FF:000003">
    <property type="entry name" value="Solute carrier family 17 member 3"/>
    <property type="match status" value="1"/>
</dbReference>
<keyword evidence="2" id="KW-0813">Transport</keyword>
<evidence type="ECO:0000256" key="6">
    <source>
        <dbReference type="ARBA" id="ARBA00023136"/>
    </source>
</evidence>
<feature type="transmembrane region" description="Helical" evidence="7">
    <location>
        <begin position="191"/>
        <end position="212"/>
    </location>
</feature>
<dbReference type="PROSITE" id="PS50850">
    <property type="entry name" value="MFS"/>
    <property type="match status" value="1"/>
</dbReference>
<feature type="transmembrane region" description="Helical" evidence="7">
    <location>
        <begin position="284"/>
        <end position="302"/>
    </location>
</feature>
<evidence type="ECO:0000313" key="9">
    <source>
        <dbReference type="EMBL" id="CAG9798849.1"/>
    </source>
</evidence>
<keyword evidence="3 7" id="KW-0812">Transmembrane</keyword>
<feature type="transmembrane region" description="Helical" evidence="7">
    <location>
        <begin position="96"/>
        <end position="115"/>
    </location>
</feature>
<dbReference type="PANTHER" id="PTHR11662:SF279">
    <property type="entry name" value="VOLTAGE-GATED PURINE NUCLEOTIDE UNIPORTER SLC17A9"/>
    <property type="match status" value="1"/>
</dbReference>
<reference evidence="9" key="1">
    <citation type="submission" date="2022-01" db="EMBL/GenBank/DDBJ databases">
        <authorList>
            <person name="King R."/>
        </authorList>
    </citation>
    <scope>NUCLEOTIDE SEQUENCE</scope>
</reference>
<name>A0A9N9WP88_9DIPT</name>
<dbReference type="InterPro" id="IPR036259">
    <property type="entry name" value="MFS_trans_sf"/>
</dbReference>
<feature type="transmembrane region" description="Helical" evidence="7">
    <location>
        <begin position="121"/>
        <end position="142"/>
    </location>
</feature>
<dbReference type="SUPFAM" id="SSF103473">
    <property type="entry name" value="MFS general substrate transporter"/>
    <property type="match status" value="1"/>
</dbReference>
<dbReference type="Pfam" id="PF07690">
    <property type="entry name" value="MFS_1"/>
    <property type="match status" value="1"/>
</dbReference>
<reference evidence="9" key="2">
    <citation type="submission" date="2022-10" db="EMBL/GenBank/DDBJ databases">
        <authorList>
            <consortium name="ENA_rothamsted_submissions"/>
            <consortium name="culmorum"/>
            <person name="King R."/>
        </authorList>
    </citation>
    <scope>NUCLEOTIDE SEQUENCE</scope>
</reference>
<evidence type="ECO:0000256" key="7">
    <source>
        <dbReference type="SAM" id="Phobius"/>
    </source>
</evidence>
<dbReference type="GO" id="GO:0015867">
    <property type="term" value="P:ATP transport"/>
    <property type="evidence" value="ECO:0007669"/>
    <property type="project" value="TreeGrafter"/>
</dbReference>
<sequence>MLLENKLKYTLIRNNDGGDSHWNRSEKRRWFLTLFFGTCMLYSTRTTMPLVIPKISAEKKWSKSNSGTILSSFFWGYTITQVAAGYLSDKYGGERVIFIASIFWSIITIAMPNIIELSSFFQSYALFFIVAVRVIHGFSQGFHFASMISVTSQNLNVNERTNFFSLLTSGSAFGTLMTGFLGTFLLDYFGWSFVFQVIGFLALSWSLLLRYYTMSNGRQRIINISSELCIKNCGVNEEVPWLRMLSSCRLWACLLTQACEMNCFFTLLSWLPTFFNENFPHKKAYLVNMLPWIAVLIFTLIAKSFTERMIAQKYSLSTVRKTVQAICFIVQNLSLFIVMNTKDFTVALASMCVCMGIIGFHNSGVTVNPQDLSPEFSGSVFGLMNTFGSTFGFLGVYIAGHILELTQNWNAVFNIIIFINSIGLFIFSAFGSAEAIT</sequence>
<dbReference type="GO" id="GO:0015293">
    <property type="term" value="F:symporter activity"/>
    <property type="evidence" value="ECO:0007669"/>
    <property type="project" value="UniProtKB-KW"/>
</dbReference>
<evidence type="ECO:0000259" key="8">
    <source>
        <dbReference type="PROSITE" id="PS50850"/>
    </source>
</evidence>
<feature type="transmembrane region" description="Helical" evidence="7">
    <location>
        <begin position="30"/>
        <end position="48"/>
    </location>
</feature>
<feature type="transmembrane region" description="Helical" evidence="7">
    <location>
        <begin position="346"/>
        <end position="367"/>
    </location>
</feature>
<feature type="transmembrane region" description="Helical" evidence="7">
    <location>
        <begin position="411"/>
        <end position="431"/>
    </location>
</feature>
<dbReference type="Proteomes" id="UP001153620">
    <property type="component" value="Chromosome 1"/>
</dbReference>
<evidence type="ECO:0000256" key="2">
    <source>
        <dbReference type="ARBA" id="ARBA00022448"/>
    </source>
</evidence>
<dbReference type="OrthoDB" id="2985014at2759"/>
<dbReference type="InterPro" id="IPR020846">
    <property type="entry name" value="MFS_dom"/>
</dbReference>
<keyword evidence="4" id="KW-0769">Symport</keyword>